<reference evidence="1" key="1">
    <citation type="submission" date="2020-10" db="EMBL/GenBank/DDBJ databases">
        <title>Unveiling of a novel bifunctional photoreceptor, Dualchrome1, isolated from a cosmopolitan green alga.</title>
        <authorList>
            <person name="Suzuki S."/>
            <person name="Kawachi M."/>
        </authorList>
    </citation>
    <scope>NUCLEOTIDE SEQUENCE</scope>
    <source>
        <strain evidence="1">NIES 2893</strain>
    </source>
</reference>
<name>A0A830H5C5_9CHLO</name>
<dbReference type="Pfam" id="PF04749">
    <property type="entry name" value="PLAC8"/>
    <property type="match status" value="1"/>
</dbReference>
<dbReference type="InterPro" id="IPR006461">
    <property type="entry name" value="PLAC_motif_containing"/>
</dbReference>
<dbReference type="NCBIfam" id="TIGR01571">
    <property type="entry name" value="A_thal_Cys_rich"/>
    <property type="match status" value="1"/>
</dbReference>
<evidence type="ECO:0000313" key="2">
    <source>
        <dbReference type="Proteomes" id="UP000660262"/>
    </source>
</evidence>
<organism evidence="1 2">
    <name type="scientific">Pycnococcus provasolii</name>
    <dbReference type="NCBI Taxonomy" id="41880"/>
    <lineage>
        <taxon>Eukaryota</taxon>
        <taxon>Viridiplantae</taxon>
        <taxon>Chlorophyta</taxon>
        <taxon>Pseudoscourfieldiophyceae</taxon>
        <taxon>Pseudoscourfieldiales</taxon>
        <taxon>Pycnococcaceae</taxon>
        <taxon>Pycnococcus</taxon>
    </lineage>
</organism>
<dbReference type="AlphaFoldDB" id="A0A830H5C5"/>
<proteinExistence type="predicted"/>
<gene>
    <name evidence="1" type="ORF">PPROV_000102200</name>
</gene>
<evidence type="ECO:0008006" key="3">
    <source>
        <dbReference type="Google" id="ProtNLM"/>
    </source>
</evidence>
<protein>
    <recommendedName>
        <fullName evidence="3">PLAC8 family protein</fullName>
    </recommendedName>
</protein>
<dbReference type="Proteomes" id="UP000660262">
    <property type="component" value="Unassembled WGS sequence"/>
</dbReference>
<evidence type="ECO:0000313" key="1">
    <source>
        <dbReference type="EMBL" id="GHP02265.1"/>
    </source>
</evidence>
<accession>A0A830H5C5</accession>
<keyword evidence="2" id="KW-1185">Reference proteome</keyword>
<comment type="caution">
    <text evidence="1">The sequence shown here is derived from an EMBL/GenBank/DDBJ whole genome shotgun (WGS) entry which is preliminary data.</text>
</comment>
<dbReference type="OrthoDB" id="1045822at2759"/>
<dbReference type="PANTHER" id="PTHR15907">
    <property type="entry name" value="DUF614 FAMILY PROTEIN-RELATED"/>
    <property type="match status" value="1"/>
</dbReference>
<dbReference type="EMBL" id="BNJQ01000003">
    <property type="protein sequence ID" value="GHP02265.1"/>
    <property type="molecule type" value="Genomic_DNA"/>
</dbReference>
<sequence>MNIEDANIVSAPVAGIGEGQWDEDMFKCVADGNCLSADRREEALCACFCPCVVFGKIANVIFESYKEPIAPLSSQDGLLWENCCFHCLAFGPAAAMLTTPFATFAPFINCSGCFAMYMRANIREKYGIEGGMTGDCLAHLVSYPCALTQEYRMLKKRVPVPPGFKFYKKEFLGEPKNSPDD</sequence>